<dbReference type="Pfam" id="PF00232">
    <property type="entry name" value="Glyco_hydro_1"/>
    <property type="match status" value="1"/>
</dbReference>
<evidence type="ECO:0000313" key="5">
    <source>
        <dbReference type="EMBL" id="KAJ8936558.1"/>
    </source>
</evidence>
<evidence type="ECO:0000256" key="4">
    <source>
        <dbReference type="RuleBase" id="RU003690"/>
    </source>
</evidence>
<accession>A0AAV8XEW1</accession>
<gene>
    <name evidence="5" type="ORF">NQ314_012300</name>
</gene>
<dbReference type="GO" id="GO:0005975">
    <property type="term" value="P:carbohydrate metabolic process"/>
    <property type="evidence" value="ECO:0007669"/>
    <property type="project" value="InterPro"/>
</dbReference>
<evidence type="ECO:0000256" key="3">
    <source>
        <dbReference type="ARBA" id="ARBA00023295"/>
    </source>
</evidence>
<evidence type="ECO:0000256" key="2">
    <source>
        <dbReference type="ARBA" id="ARBA00022801"/>
    </source>
</evidence>
<proteinExistence type="inferred from homology"/>
<dbReference type="EMBL" id="JANEYF010003408">
    <property type="protein sequence ID" value="KAJ8936558.1"/>
    <property type="molecule type" value="Genomic_DNA"/>
</dbReference>
<dbReference type="InterPro" id="IPR017853">
    <property type="entry name" value="GH"/>
</dbReference>
<dbReference type="PANTHER" id="PTHR10353">
    <property type="entry name" value="GLYCOSYL HYDROLASE"/>
    <property type="match status" value="1"/>
</dbReference>
<dbReference type="AlphaFoldDB" id="A0AAV8XEW1"/>
<reference evidence="5" key="1">
    <citation type="journal article" date="2023" name="Insect Mol. Biol.">
        <title>Genome sequencing provides insights into the evolution of gene families encoding plant cell wall-degrading enzymes in longhorned beetles.</title>
        <authorList>
            <person name="Shin N.R."/>
            <person name="Okamura Y."/>
            <person name="Kirsch R."/>
            <person name="Pauchet Y."/>
        </authorList>
    </citation>
    <scope>NUCLEOTIDE SEQUENCE</scope>
    <source>
        <strain evidence="5">RBIC_L_NR</strain>
    </source>
</reference>
<keyword evidence="3" id="KW-0326">Glycosidase</keyword>
<comment type="caution">
    <text evidence="5">The sequence shown here is derived from an EMBL/GenBank/DDBJ whole genome shotgun (WGS) entry which is preliminary data.</text>
</comment>
<protein>
    <submittedName>
        <fullName evidence="5">Uncharacterized protein</fullName>
    </submittedName>
</protein>
<comment type="similarity">
    <text evidence="1 4">Belongs to the glycosyl hydrolase 1 family.</text>
</comment>
<keyword evidence="2" id="KW-0378">Hydrolase</keyword>
<evidence type="ECO:0000313" key="6">
    <source>
        <dbReference type="Proteomes" id="UP001162156"/>
    </source>
</evidence>
<dbReference type="SUPFAM" id="SSF51445">
    <property type="entry name" value="(Trans)glycosidases"/>
    <property type="match status" value="1"/>
</dbReference>
<organism evidence="5 6">
    <name type="scientific">Rhamnusium bicolor</name>
    <dbReference type="NCBI Taxonomy" id="1586634"/>
    <lineage>
        <taxon>Eukaryota</taxon>
        <taxon>Metazoa</taxon>
        <taxon>Ecdysozoa</taxon>
        <taxon>Arthropoda</taxon>
        <taxon>Hexapoda</taxon>
        <taxon>Insecta</taxon>
        <taxon>Pterygota</taxon>
        <taxon>Neoptera</taxon>
        <taxon>Endopterygota</taxon>
        <taxon>Coleoptera</taxon>
        <taxon>Polyphaga</taxon>
        <taxon>Cucujiformia</taxon>
        <taxon>Chrysomeloidea</taxon>
        <taxon>Cerambycidae</taxon>
        <taxon>Lepturinae</taxon>
        <taxon>Rhagiini</taxon>
        <taxon>Rhamnusium</taxon>
    </lineage>
</organism>
<dbReference type="Gene3D" id="3.20.20.80">
    <property type="entry name" value="Glycosidases"/>
    <property type="match status" value="1"/>
</dbReference>
<dbReference type="GO" id="GO:0004553">
    <property type="term" value="F:hydrolase activity, hydrolyzing O-glycosyl compounds"/>
    <property type="evidence" value="ECO:0007669"/>
    <property type="project" value="InterPro"/>
</dbReference>
<dbReference type="PANTHER" id="PTHR10353:SF36">
    <property type="entry name" value="LP05116P"/>
    <property type="match status" value="1"/>
</dbReference>
<sequence length="85" mass="9533">MKAHGNESGKGESRWDNIVHTTQIVIDGSTGDIACDSYNKYQEDIAMLKEIKAQYYRFSISWPRLLPTGFANVVNPAGVAYYTKT</sequence>
<name>A0AAV8XEW1_9CUCU</name>
<dbReference type="InterPro" id="IPR001360">
    <property type="entry name" value="Glyco_hydro_1"/>
</dbReference>
<dbReference type="Proteomes" id="UP001162156">
    <property type="component" value="Unassembled WGS sequence"/>
</dbReference>
<keyword evidence="6" id="KW-1185">Reference proteome</keyword>
<evidence type="ECO:0000256" key="1">
    <source>
        <dbReference type="ARBA" id="ARBA00010838"/>
    </source>
</evidence>